<accession>A0A1I8AX73</accession>
<sequence length="81" mass="9551">MNEGYSRYWNRFPPSMNPYGQYGSFYGNRGMQGLNNPFYGRNTQPGYYPYNNYYPLYGGNQQNRFASSLSYPYRTFGGPYN</sequence>
<name>A0A1I8AX73_MELHA</name>
<dbReference type="AlphaFoldDB" id="A0A1I8AX73"/>
<reference evidence="2" key="1">
    <citation type="submission" date="2016-11" db="UniProtKB">
        <authorList>
            <consortium name="WormBaseParasite"/>
        </authorList>
    </citation>
    <scope>IDENTIFICATION</scope>
</reference>
<organism evidence="1 2">
    <name type="scientific">Meloidogyne hapla</name>
    <name type="common">Root-knot nematode worm</name>
    <dbReference type="NCBI Taxonomy" id="6305"/>
    <lineage>
        <taxon>Eukaryota</taxon>
        <taxon>Metazoa</taxon>
        <taxon>Ecdysozoa</taxon>
        <taxon>Nematoda</taxon>
        <taxon>Chromadorea</taxon>
        <taxon>Rhabditida</taxon>
        <taxon>Tylenchina</taxon>
        <taxon>Tylenchomorpha</taxon>
        <taxon>Tylenchoidea</taxon>
        <taxon>Meloidogynidae</taxon>
        <taxon>Meloidogyninae</taxon>
        <taxon>Meloidogyne</taxon>
    </lineage>
</organism>
<dbReference type="Proteomes" id="UP000095281">
    <property type="component" value="Unplaced"/>
</dbReference>
<proteinExistence type="predicted"/>
<evidence type="ECO:0000313" key="1">
    <source>
        <dbReference type="Proteomes" id="UP000095281"/>
    </source>
</evidence>
<evidence type="ECO:0000313" key="2">
    <source>
        <dbReference type="WBParaSite" id="MhA1_Contig1005.frz3.gene16"/>
    </source>
</evidence>
<protein>
    <submittedName>
        <fullName evidence="2">Uncharacterized protein</fullName>
    </submittedName>
</protein>
<keyword evidence="1" id="KW-1185">Reference proteome</keyword>
<dbReference type="WBParaSite" id="MhA1_Contig1005.frz3.gene16">
    <property type="protein sequence ID" value="MhA1_Contig1005.frz3.gene16"/>
    <property type="gene ID" value="MhA1_Contig1005.frz3.gene16"/>
</dbReference>